<proteinExistence type="predicted"/>
<keyword evidence="2" id="KW-1185">Reference proteome</keyword>
<evidence type="ECO:0000313" key="1">
    <source>
        <dbReference type="EMBL" id="KAH6623465.1"/>
    </source>
</evidence>
<protein>
    <submittedName>
        <fullName evidence="1">Uncharacterized protein</fullName>
    </submittedName>
</protein>
<accession>A0ACB7P2F1</accession>
<gene>
    <name evidence="1" type="ORF">F5144DRAFT_658190</name>
</gene>
<name>A0ACB7P2F1_9PEZI</name>
<dbReference type="EMBL" id="JAGIZQ010000006">
    <property type="protein sequence ID" value="KAH6623465.1"/>
    <property type="molecule type" value="Genomic_DNA"/>
</dbReference>
<comment type="caution">
    <text evidence="1">The sequence shown here is derived from an EMBL/GenBank/DDBJ whole genome shotgun (WGS) entry which is preliminary data.</text>
</comment>
<reference evidence="1 2" key="1">
    <citation type="journal article" date="2021" name="Nat. Commun.">
        <title>Genetic determinants of endophytism in the Arabidopsis root mycobiome.</title>
        <authorList>
            <person name="Mesny F."/>
            <person name="Miyauchi S."/>
            <person name="Thiergart T."/>
            <person name="Pickel B."/>
            <person name="Atanasova L."/>
            <person name="Karlsson M."/>
            <person name="Huettel B."/>
            <person name="Barry K.W."/>
            <person name="Haridas S."/>
            <person name="Chen C."/>
            <person name="Bauer D."/>
            <person name="Andreopoulos W."/>
            <person name="Pangilinan J."/>
            <person name="LaButti K."/>
            <person name="Riley R."/>
            <person name="Lipzen A."/>
            <person name="Clum A."/>
            <person name="Drula E."/>
            <person name="Henrissat B."/>
            <person name="Kohler A."/>
            <person name="Grigoriev I.V."/>
            <person name="Martin F.M."/>
            <person name="Hacquard S."/>
        </authorList>
    </citation>
    <scope>NUCLEOTIDE SEQUENCE [LARGE SCALE GENOMIC DNA]</scope>
    <source>
        <strain evidence="1 2">MPI-SDFR-AT-0079</strain>
    </source>
</reference>
<sequence length="393" mass="43572">MASRLIVTSINTSINTSTIRIINTGIDTSINTIINISIDISTNTSTIPIINTGIDITNINTNIDININTSTTHIICQPYANSVLEVHRFPGHISDTPFPPKPILDMDPHKQQQHGAIARTAKEWATAVRNESTIPSGVRTRGNFHHLVVSDCHFDNSASGISHAEYLHLRTIWYHYEEKHVESFAGLFKDNPKTGYKGFVSPRADNLAREAMEKMSDPFKYYLGEFNKTNAHQWYFHPSANCGHYAMVRYWQVMTAAHVKGIGASIKVFKPQLRSNTTAANDNTTAANDNTTAANDNTTAANDKTTDRPQTPPDQKISESGSPSKSGTPATKSHPAARGTAENLPSADEAYVNTALLLLLQAVTQDFRHHVNSLHWVPPRMALRHCDWDPDWP</sequence>
<evidence type="ECO:0000313" key="2">
    <source>
        <dbReference type="Proteomes" id="UP000724584"/>
    </source>
</evidence>
<dbReference type="Proteomes" id="UP000724584">
    <property type="component" value="Unassembled WGS sequence"/>
</dbReference>
<organism evidence="1 2">
    <name type="scientific">Chaetomium tenue</name>
    <dbReference type="NCBI Taxonomy" id="1854479"/>
    <lineage>
        <taxon>Eukaryota</taxon>
        <taxon>Fungi</taxon>
        <taxon>Dikarya</taxon>
        <taxon>Ascomycota</taxon>
        <taxon>Pezizomycotina</taxon>
        <taxon>Sordariomycetes</taxon>
        <taxon>Sordariomycetidae</taxon>
        <taxon>Sordariales</taxon>
        <taxon>Chaetomiaceae</taxon>
        <taxon>Chaetomium</taxon>
    </lineage>
</organism>